<evidence type="ECO:0000259" key="3">
    <source>
        <dbReference type="PROSITE" id="PS50846"/>
    </source>
</evidence>
<reference evidence="4 5" key="1">
    <citation type="submission" date="2019-02" db="EMBL/GenBank/DDBJ databases">
        <title>Deep-cultivation of Planctomycetes and their phenomic and genomic characterization uncovers novel biology.</title>
        <authorList>
            <person name="Wiegand S."/>
            <person name="Jogler M."/>
            <person name="Boedeker C."/>
            <person name="Pinto D."/>
            <person name="Vollmers J."/>
            <person name="Rivas-Marin E."/>
            <person name="Kohn T."/>
            <person name="Peeters S.H."/>
            <person name="Heuer A."/>
            <person name="Rast P."/>
            <person name="Oberbeckmann S."/>
            <person name="Bunk B."/>
            <person name="Jeske O."/>
            <person name="Meyerdierks A."/>
            <person name="Storesund J.E."/>
            <person name="Kallscheuer N."/>
            <person name="Luecker S."/>
            <person name="Lage O.M."/>
            <person name="Pohl T."/>
            <person name="Merkel B.J."/>
            <person name="Hornburger P."/>
            <person name="Mueller R.-W."/>
            <person name="Bruemmer F."/>
            <person name="Labrenz M."/>
            <person name="Spormann A.M."/>
            <person name="Op den Camp H."/>
            <person name="Overmann J."/>
            <person name="Amann R."/>
            <person name="Jetten M.S.M."/>
            <person name="Mascher T."/>
            <person name="Medema M.H."/>
            <person name="Devos D.P."/>
            <person name="Kaster A.-K."/>
            <person name="Ovreas L."/>
            <person name="Rohde M."/>
            <person name="Galperin M.Y."/>
            <person name="Jogler C."/>
        </authorList>
    </citation>
    <scope>NUCLEOTIDE SEQUENCE [LARGE SCALE GENOMIC DNA]</scope>
    <source>
        <strain evidence="4 5">HG15A2</strain>
    </source>
</reference>
<dbReference type="KEGG" id="amob:HG15A2_10220"/>
<feature type="domain" description="HMA" evidence="3">
    <location>
        <begin position="69"/>
        <end position="136"/>
    </location>
</feature>
<feature type="region of interest" description="Disordered" evidence="1">
    <location>
        <begin position="164"/>
        <end position="184"/>
    </location>
</feature>
<dbReference type="EMBL" id="CP036263">
    <property type="protein sequence ID" value="QDS97755.1"/>
    <property type="molecule type" value="Genomic_DNA"/>
</dbReference>
<dbReference type="InterPro" id="IPR006121">
    <property type="entry name" value="HMA_dom"/>
</dbReference>
<keyword evidence="2" id="KW-0732">Signal</keyword>
<feature type="chain" id="PRO_5021806855" evidence="2">
    <location>
        <begin position="26"/>
        <end position="184"/>
    </location>
</feature>
<dbReference type="CDD" id="cd00371">
    <property type="entry name" value="HMA"/>
    <property type="match status" value="1"/>
</dbReference>
<dbReference type="AlphaFoldDB" id="A0A517MS98"/>
<evidence type="ECO:0000313" key="5">
    <source>
        <dbReference type="Proteomes" id="UP000319852"/>
    </source>
</evidence>
<dbReference type="Pfam" id="PF00403">
    <property type="entry name" value="HMA"/>
    <property type="match status" value="1"/>
</dbReference>
<sequence precursor="true">MRILSTLSLIVSLSVTLAVSPLATAKATTSSKEQATAKPPAVRTLATKEQLKNTLELKVAPKVIKLAPSQTAVYVESIHCAHCAKKIVRKVITLKGVQGISTDVKGNFAIITAQKKKQVKADDLWKAFQSAGYQPLKLIGPEGTFAADKKTKSPLLVALPKQLKEGSAKTAPVKSAAKPSATKS</sequence>
<name>A0A517MS98_9BACT</name>
<proteinExistence type="predicted"/>
<keyword evidence="5" id="KW-1185">Reference proteome</keyword>
<gene>
    <name evidence="4" type="ORF">HG15A2_10220</name>
</gene>
<dbReference type="OrthoDB" id="284748at2"/>
<dbReference type="GO" id="GO:0046872">
    <property type="term" value="F:metal ion binding"/>
    <property type="evidence" value="ECO:0007669"/>
    <property type="project" value="InterPro"/>
</dbReference>
<protein>
    <submittedName>
        <fullName evidence="4">Heavy-metal-associated domain protein</fullName>
    </submittedName>
</protein>
<dbReference type="Gene3D" id="3.30.70.100">
    <property type="match status" value="1"/>
</dbReference>
<accession>A0A517MS98</accession>
<dbReference type="InterPro" id="IPR036163">
    <property type="entry name" value="HMA_dom_sf"/>
</dbReference>
<evidence type="ECO:0000256" key="1">
    <source>
        <dbReference type="SAM" id="MobiDB-lite"/>
    </source>
</evidence>
<dbReference type="PROSITE" id="PS50846">
    <property type="entry name" value="HMA_2"/>
    <property type="match status" value="1"/>
</dbReference>
<organism evidence="4 5">
    <name type="scientific">Adhaeretor mobilis</name>
    <dbReference type="NCBI Taxonomy" id="1930276"/>
    <lineage>
        <taxon>Bacteria</taxon>
        <taxon>Pseudomonadati</taxon>
        <taxon>Planctomycetota</taxon>
        <taxon>Planctomycetia</taxon>
        <taxon>Pirellulales</taxon>
        <taxon>Lacipirellulaceae</taxon>
        <taxon>Adhaeretor</taxon>
    </lineage>
</organism>
<evidence type="ECO:0000256" key="2">
    <source>
        <dbReference type="SAM" id="SignalP"/>
    </source>
</evidence>
<dbReference type="RefSeq" id="WP_145058383.1">
    <property type="nucleotide sequence ID" value="NZ_CP036263.1"/>
</dbReference>
<dbReference type="Proteomes" id="UP000319852">
    <property type="component" value="Chromosome"/>
</dbReference>
<evidence type="ECO:0000313" key="4">
    <source>
        <dbReference type="EMBL" id="QDS97755.1"/>
    </source>
</evidence>
<feature type="signal peptide" evidence="2">
    <location>
        <begin position="1"/>
        <end position="25"/>
    </location>
</feature>
<dbReference type="SUPFAM" id="SSF55008">
    <property type="entry name" value="HMA, heavy metal-associated domain"/>
    <property type="match status" value="1"/>
</dbReference>